<dbReference type="InterPro" id="IPR022893">
    <property type="entry name" value="Shikimate_DH_fam"/>
</dbReference>
<dbReference type="RefSeq" id="WP_228855728.1">
    <property type="nucleotide sequence ID" value="NZ_AP024086.1"/>
</dbReference>
<dbReference type="FunFam" id="3.40.50.720:FF:000086">
    <property type="entry name" value="Quinate/shikimate dehydrogenase"/>
    <property type="match status" value="1"/>
</dbReference>
<feature type="binding site" evidence="9">
    <location>
        <position position="252"/>
    </location>
    <ligand>
        <name>NADP(+)</name>
        <dbReference type="ChEBI" id="CHEBI:58349"/>
    </ligand>
</feature>
<feature type="active site" description="Proton acceptor" evidence="9">
    <location>
        <position position="72"/>
    </location>
</feature>
<evidence type="ECO:0000256" key="9">
    <source>
        <dbReference type="HAMAP-Rule" id="MF_00222"/>
    </source>
</evidence>
<feature type="binding site" evidence="9">
    <location>
        <position position="93"/>
    </location>
    <ligand>
        <name>shikimate</name>
        <dbReference type="ChEBI" id="CHEBI:36208"/>
    </ligand>
</feature>
<dbReference type="GO" id="GO:0004764">
    <property type="term" value="F:shikimate 3-dehydrogenase (NADP+) activity"/>
    <property type="evidence" value="ECO:0007669"/>
    <property type="project" value="UniProtKB-UniRule"/>
</dbReference>
<dbReference type="GO" id="GO:0050661">
    <property type="term" value="F:NADP binding"/>
    <property type="evidence" value="ECO:0007669"/>
    <property type="project" value="InterPro"/>
</dbReference>
<keyword evidence="5 9" id="KW-0560">Oxidoreductase</keyword>
<feature type="domain" description="Quinate/shikimate 5-dehydrogenase/glutamyl-tRNA reductase" evidence="10">
    <location>
        <begin position="123"/>
        <end position="203"/>
    </location>
</feature>
<dbReference type="AlphaFoldDB" id="A0A8D5FDX3"/>
<evidence type="ECO:0000256" key="3">
    <source>
        <dbReference type="ARBA" id="ARBA00022605"/>
    </source>
</evidence>
<comment type="catalytic activity">
    <reaction evidence="7 9">
        <text>shikimate + NADP(+) = 3-dehydroshikimate + NADPH + H(+)</text>
        <dbReference type="Rhea" id="RHEA:17737"/>
        <dbReference type="ChEBI" id="CHEBI:15378"/>
        <dbReference type="ChEBI" id="CHEBI:16630"/>
        <dbReference type="ChEBI" id="CHEBI:36208"/>
        <dbReference type="ChEBI" id="CHEBI:57783"/>
        <dbReference type="ChEBI" id="CHEBI:58349"/>
        <dbReference type="EC" id="1.1.1.25"/>
    </reaction>
</comment>
<dbReference type="InterPro" id="IPR006151">
    <property type="entry name" value="Shikm_DH/Glu-tRNA_Rdtase"/>
</dbReference>
<name>A0A8D5FDX3_9BACT</name>
<dbReference type="GO" id="GO:0009423">
    <property type="term" value="P:chorismate biosynthetic process"/>
    <property type="evidence" value="ECO:0007669"/>
    <property type="project" value="UniProtKB-UniRule"/>
</dbReference>
<reference evidence="13" key="1">
    <citation type="submission" date="2020-09" db="EMBL/GenBank/DDBJ databases">
        <title>Desulfogranum mesoprofundum gen. nov., sp. nov., a novel mesophilic, sulfate-reducing chemolithoautotroph isolated from a deep-sea hydrothermal vent chimney in the Suiyo Seamount.</title>
        <authorList>
            <person name="Hashimoto Y."/>
            <person name="Nakagawa S."/>
        </authorList>
    </citation>
    <scope>NUCLEOTIDE SEQUENCE</scope>
    <source>
        <strain evidence="13">KT2</strain>
    </source>
</reference>
<feature type="binding site" evidence="9">
    <location>
        <begin position="21"/>
        <end position="23"/>
    </location>
    <ligand>
        <name>shikimate</name>
        <dbReference type="ChEBI" id="CHEBI:36208"/>
    </ligand>
</feature>
<comment type="subunit">
    <text evidence="9">Homodimer.</text>
</comment>
<dbReference type="PANTHER" id="PTHR21089">
    <property type="entry name" value="SHIKIMATE DEHYDROGENASE"/>
    <property type="match status" value="1"/>
</dbReference>
<evidence type="ECO:0000259" key="10">
    <source>
        <dbReference type="Pfam" id="PF01488"/>
    </source>
</evidence>
<dbReference type="UniPathway" id="UPA00053">
    <property type="reaction ID" value="UER00087"/>
</dbReference>
<feature type="domain" description="SDH C-terminal" evidence="12">
    <location>
        <begin position="252"/>
        <end position="278"/>
    </location>
</feature>
<feature type="binding site" evidence="9">
    <location>
        <position position="231"/>
    </location>
    <ligand>
        <name>shikimate</name>
        <dbReference type="ChEBI" id="CHEBI:36208"/>
    </ligand>
</feature>
<evidence type="ECO:0000313" key="13">
    <source>
        <dbReference type="EMBL" id="BCL59503.1"/>
    </source>
</evidence>
<evidence type="ECO:0000256" key="2">
    <source>
        <dbReference type="ARBA" id="ARBA00012962"/>
    </source>
</evidence>
<feature type="binding site" evidence="9">
    <location>
        <position position="229"/>
    </location>
    <ligand>
        <name>NADP(+)</name>
        <dbReference type="ChEBI" id="CHEBI:58349"/>
    </ligand>
</feature>
<comment type="pathway">
    <text evidence="8">Aromatic compound metabolism; 3,4-dihydroxybenzoate biosynthesis; 3-dehydroquinate from D-quinate (NAD(+) route).</text>
</comment>
<evidence type="ECO:0000256" key="4">
    <source>
        <dbReference type="ARBA" id="ARBA00022857"/>
    </source>
</evidence>
<evidence type="ECO:0000256" key="7">
    <source>
        <dbReference type="ARBA" id="ARBA00049442"/>
    </source>
</evidence>
<feature type="binding site" evidence="9">
    <location>
        <position position="259"/>
    </location>
    <ligand>
        <name>shikimate</name>
        <dbReference type="ChEBI" id="CHEBI:36208"/>
    </ligand>
</feature>
<proteinExistence type="inferred from homology"/>
<dbReference type="HAMAP" id="MF_00222">
    <property type="entry name" value="Shikimate_DH_AroE"/>
    <property type="match status" value="1"/>
</dbReference>
<accession>A0A8D5FDX3</accession>
<dbReference type="Pfam" id="PF18317">
    <property type="entry name" value="SDH_C"/>
    <property type="match status" value="1"/>
</dbReference>
<dbReference type="InterPro" id="IPR041121">
    <property type="entry name" value="SDH_C"/>
</dbReference>
<sequence length="286" mass="31023">MTFPSVTTKLVFLLGYPLGHSVSPAMHNHVFNTLSMDYCYLPVEVTPENLGPVFTGLSKINTGGFNVTIPHKIAILEYLDEIDPLAEKIGAVNTICLNNGKTKGYNTDGKGFVQSLEKKGNLAIQGKNIFILGCGGAVRAIAMTLAFRGARHIYICNRTQSKAEQLAGEINEKIAECTTAVEQVKSSIAKYLETCDVLINGTQLGMHPHTDTSPIDGSLLFSHLVVADIVYNPLKTRLLRDAEQRGCITVDGLGMLVYQGAAAFSLWTGKTPLISEMKTIAYDLVK</sequence>
<keyword evidence="3 9" id="KW-0028">Amino-acid biosynthesis</keyword>
<comment type="function">
    <text evidence="9">Involved in the biosynthesis of the chorismate, which leads to the biosynthesis of aromatic amino acids. Catalyzes the reversible NADPH linked reduction of 3-dehydroshikimate (DHSA) to yield shikimate (SA).</text>
</comment>
<dbReference type="NCBIfam" id="NF001319">
    <property type="entry name" value="PRK00258.3-3"/>
    <property type="match status" value="1"/>
</dbReference>
<protein>
    <recommendedName>
        <fullName evidence="2 9">Shikimate dehydrogenase (NADP(+))</fullName>
        <shortName evidence="9">SDH</shortName>
        <ecNumber evidence="2 9">1.1.1.25</ecNumber>
    </recommendedName>
</protein>
<dbReference type="PANTHER" id="PTHR21089:SF1">
    <property type="entry name" value="BIFUNCTIONAL 3-DEHYDROQUINATE DEHYDRATASE_SHIKIMATE DEHYDROGENASE, CHLOROPLASTIC"/>
    <property type="match status" value="1"/>
</dbReference>
<feature type="binding site" evidence="9">
    <location>
        <position position="68"/>
    </location>
    <ligand>
        <name>shikimate</name>
        <dbReference type="ChEBI" id="CHEBI:36208"/>
    </ligand>
</feature>
<comment type="caution">
    <text evidence="9">Lacks conserved residue(s) required for the propagation of feature annotation.</text>
</comment>
<dbReference type="EC" id="1.1.1.25" evidence="2 9"/>
<comment type="pathway">
    <text evidence="1 9">Metabolic intermediate biosynthesis; chorismate biosynthesis; chorismate from D-erythrose 4-phosphate and phosphoenolpyruvate: step 4/7.</text>
</comment>
<comment type="similarity">
    <text evidence="9">Belongs to the shikimate dehydrogenase family.</text>
</comment>
<dbReference type="Pfam" id="PF08501">
    <property type="entry name" value="Shikimate_dh_N"/>
    <property type="match status" value="1"/>
</dbReference>
<feature type="binding site" evidence="9">
    <location>
        <position position="108"/>
    </location>
    <ligand>
        <name>shikimate</name>
        <dbReference type="ChEBI" id="CHEBI:36208"/>
    </ligand>
</feature>
<dbReference type="Pfam" id="PF01488">
    <property type="entry name" value="Shikimate_DH"/>
    <property type="match status" value="1"/>
</dbReference>
<organism evidence="13 14">
    <name type="scientific">Desulfomarina profundi</name>
    <dbReference type="NCBI Taxonomy" id="2772557"/>
    <lineage>
        <taxon>Bacteria</taxon>
        <taxon>Pseudomonadati</taxon>
        <taxon>Thermodesulfobacteriota</taxon>
        <taxon>Desulfobulbia</taxon>
        <taxon>Desulfobulbales</taxon>
        <taxon>Desulfobulbaceae</taxon>
        <taxon>Desulfomarina</taxon>
    </lineage>
</organism>
<feature type="binding site" evidence="9">
    <location>
        <begin position="157"/>
        <end position="162"/>
    </location>
    <ligand>
        <name>NADP(+)</name>
        <dbReference type="ChEBI" id="CHEBI:58349"/>
    </ligand>
</feature>
<keyword evidence="4 9" id="KW-0521">NADP</keyword>
<dbReference type="GO" id="GO:0008652">
    <property type="term" value="P:amino acid biosynthetic process"/>
    <property type="evidence" value="ECO:0007669"/>
    <property type="project" value="UniProtKB-KW"/>
</dbReference>
<dbReference type="GO" id="GO:0019632">
    <property type="term" value="P:shikimate metabolic process"/>
    <property type="evidence" value="ECO:0007669"/>
    <property type="project" value="InterPro"/>
</dbReference>
<feature type="domain" description="Shikimate dehydrogenase substrate binding N-terminal" evidence="11">
    <location>
        <begin position="13"/>
        <end position="95"/>
    </location>
</feature>
<evidence type="ECO:0000313" key="14">
    <source>
        <dbReference type="Proteomes" id="UP000826725"/>
    </source>
</evidence>
<evidence type="ECO:0000256" key="8">
    <source>
        <dbReference type="ARBA" id="ARBA00060613"/>
    </source>
</evidence>
<dbReference type="NCBIfam" id="TIGR00507">
    <property type="entry name" value="aroE"/>
    <property type="match status" value="1"/>
</dbReference>
<evidence type="ECO:0000256" key="5">
    <source>
        <dbReference type="ARBA" id="ARBA00023002"/>
    </source>
</evidence>
<keyword evidence="14" id="KW-1185">Reference proteome</keyword>
<dbReference type="InterPro" id="IPR013708">
    <property type="entry name" value="Shikimate_DH-bd_N"/>
</dbReference>
<evidence type="ECO:0000259" key="12">
    <source>
        <dbReference type="Pfam" id="PF18317"/>
    </source>
</evidence>
<gene>
    <name evidence="9 13" type="primary">aroE</name>
    <name evidence="13" type="ORF">DGMP_01960</name>
</gene>
<dbReference type="GO" id="GO:0009073">
    <property type="term" value="P:aromatic amino acid family biosynthetic process"/>
    <property type="evidence" value="ECO:0007669"/>
    <property type="project" value="UniProtKB-KW"/>
</dbReference>
<dbReference type="EMBL" id="AP024086">
    <property type="protein sequence ID" value="BCL59503.1"/>
    <property type="molecule type" value="Genomic_DNA"/>
</dbReference>
<evidence type="ECO:0000256" key="1">
    <source>
        <dbReference type="ARBA" id="ARBA00004871"/>
    </source>
</evidence>
<dbReference type="KEGG" id="dbk:DGMP_01960"/>
<dbReference type="Proteomes" id="UP000826725">
    <property type="component" value="Chromosome"/>
</dbReference>
<evidence type="ECO:0000256" key="6">
    <source>
        <dbReference type="ARBA" id="ARBA00023141"/>
    </source>
</evidence>
<evidence type="ECO:0000259" key="11">
    <source>
        <dbReference type="Pfam" id="PF08501"/>
    </source>
</evidence>
<dbReference type="NCBIfam" id="NF001314">
    <property type="entry name" value="PRK00258.2-2"/>
    <property type="match status" value="1"/>
</dbReference>
<keyword evidence="6 9" id="KW-0057">Aromatic amino acid biosynthesis</keyword>
<dbReference type="InterPro" id="IPR011342">
    <property type="entry name" value="Shikimate_DH"/>
</dbReference>
<dbReference type="CDD" id="cd01065">
    <property type="entry name" value="NAD_bind_Shikimate_DH"/>
    <property type="match status" value="1"/>
</dbReference>